<accession>A0A8E2JFC2</accession>
<dbReference type="OrthoDB" id="6247875at2759"/>
<feature type="domain" description="HMG box" evidence="6">
    <location>
        <begin position="53"/>
        <end position="121"/>
    </location>
</feature>
<evidence type="ECO:0000256" key="1">
    <source>
        <dbReference type="ARBA" id="ARBA00023015"/>
    </source>
</evidence>
<keyword evidence="4" id="KW-0539">Nucleus</keyword>
<feature type="region of interest" description="Disordered" evidence="5">
    <location>
        <begin position="120"/>
        <end position="285"/>
    </location>
</feature>
<dbReference type="GO" id="GO:0005634">
    <property type="term" value="C:nucleus"/>
    <property type="evidence" value="ECO:0007669"/>
    <property type="project" value="UniProtKB-UniRule"/>
</dbReference>
<dbReference type="GO" id="GO:0000978">
    <property type="term" value="F:RNA polymerase II cis-regulatory region sequence-specific DNA binding"/>
    <property type="evidence" value="ECO:0007669"/>
    <property type="project" value="TreeGrafter"/>
</dbReference>
<dbReference type="Pfam" id="PF00505">
    <property type="entry name" value="HMG_box"/>
    <property type="match status" value="1"/>
</dbReference>
<dbReference type="InterPro" id="IPR036910">
    <property type="entry name" value="HMG_box_dom_sf"/>
</dbReference>
<dbReference type="InterPro" id="IPR009071">
    <property type="entry name" value="HMG_box_dom"/>
</dbReference>
<dbReference type="SUPFAM" id="SSF47095">
    <property type="entry name" value="HMG-box"/>
    <property type="match status" value="1"/>
</dbReference>
<evidence type="ECO:0000256" key="5">
    <source>
        <dbReference type="SAM" id="MobiDB-lite"/>
    </source>
</evidence>
<dbReference type="AlphaFoldDB" id="A0A8E2JFC2"/>
<dbReference type="GO" id="GO:0001228">
    <property type="term" value="F:DNA-binding transcription activator activity, RNA polymerase II-specific"/>
    <property type="evidence" value="ECO:0007669"/>
    <property type="project" value="TreeGrafter"/>
</dbReference>
<proteinExistence type="predicted"/>
<dbReference type="PANTHER" id="PTHR10270:SF320">
    <property type="entry name" value="BOX TRANSCRIPTIONAL REGULATOR, PUTATIVE (AFU_ORTHOLOGUE AFUA_4G10820)-RELATED"/>
    <property type="match status" value="1"/>
</dbReference>
<dbReference type="SMART" id="SM00398">
    <property type="entry name" value="HMG"/>
    <property type="match status" value="1"/>
</dbReference>
<feature type="compositionally biased region" description="Low complexity" evidence="5">
    <location>
        <begin position="159"/>
        <end position="171"/>
    </location>
</feature>
<dbReference type="Proteomes" id="UP000250266">
    <property type="component" value="Unassembled WGS sequence"/>
</dbReference>
<dbReference type="PROSITE" id="PS50118">
    <property type="entry name" value="HMG_BOX_2"/>
    <property type="match status" value="1"/>
</dbReference>
<dbReference type="InterPro" id="IPR050140">
    <property type="entry name" value="SRY-related_HMG-box_TF-like"/>
</dbReference>
<dbReference type="EMBL" id="KV744958">
    <property type="protein sequence ID" value="OCK80459.1"/>
    <property type="molecule type" value="Genomic_DNA"/>
</dbReference>
<feature type="DNA-binding region" description="HMG box" evidence="4">
    <location>
        <begin position="53"/>
        <end position="121"/>
    </location>
</feature>
<feature type="compositionally biased region" description="Polar residues" evidence="5">
    <location>
        <begin position="179"/>
        <end position="209"/>
    </location>
</feature>
<evidence type="ECO:0000313" key="8">
    <source>
        <dbReference type="Proteomes" id="UP000250266"/>
    </source>
</evidence>
<feature type="compositionally biased region" description="Basic and acidic residues" evidence="5">
    <location>
        <begin position="434"/>
        <end position="449"/>
    </location>
</feature>
<feature type="region of interest" description="Disordered" evidence="5">
    <location>
        <begin position="1"/>
        <end position="43"/>
    </location>
</feature>
<reference evidence="7 8" key="1">
    <citation type="journal article" date="2016" name="Nat. Commun.">
        <title>Ectomycorrhizal ecology is imprinted in the genome of the dominant symbiotic fungus Cenococcum geophilum.</title>
        <authorList>
            <consortium name="DOE Joint Genome Institute"/>
            <person name="Peter M."/>
            <person name="Kohler A."/>
            <person name="Ohm R.A."/>
            <person name="Kuo A."/>
            <person name="Krutzmann J."/>
            <person name="Morin E."/>
            <person name="Arend M."/>
            <person name="Barry K.W."/>
            <person name="Binder M."/>
            <person name="Choi C."/>
            <person name="Clum A."/>
            <person name="Copeland A."/>
            <person name="Grisel N."/>
            <person name="Haridas S."/>
            <person name="Kipfer T."/>
            <person name="LaButti K."/>
            <person name="Lindquist E."/>
            <person name="Lipzen A."/>
            <person name="Maire R."/>
            <person name="Meier B."/>
            <person name="Mihaltcheva S."/>
            <person name="Molinier V."/>
            <person name="Murat C."/>
            <person name="Poggeler S."/>
            <person name="Quandt C.A."/>
            <person name="Sperisen C."/>
            <person name="Tritt A."/>
            <person name="Tisserant E."/>
            <person name="Crous P.W."/>
            <person name="Henrissat B."/>
            <person name="Nehls U."/>
            <person name="Egli S."/>
            <person name="Spatafora J.W."/>
            <person name="Grigoriev I.V."/>
            <person name="Martin F.M."/>
        </authorList>
    </citation>
    <scope>NUCLEOTIDE SEQUENCE [LARGE SCALE GENOMIC DNA]</scope>
    <source>
        <strain evidence="7 8">CBS 459.81</strain>
    </source>
</reference>
<evidence type="ECO:0000313" key="7">
    <source>
        <dbReference type="EMBL" id="OCK80459.1"/>
    </source>
</evidence>
<feature type="compositionally biased region" description="Polar residues" evidence="5">
    <location>
        <begin position="22"/>
        <end position="38"/>
    </location>
</feature>
<evidence type="ECO:0000259" key="6">
    <source>
        <dbReference type="PROSITE" id="PS50118"/>
    </source>
</evidence>
<dbReference type="GO" id="GO:0000122">
    <property type="term" value="P:negative regulation of transcription by RNA polymerase II"/>
    <property type="evidence" value="ECO:0007669"/>
    <property type="project" value="TreeGrafter"/>
</dbReference>
<keyword evidence="8" id="KW-1185">Reference proteome</keyword>
<evidence type="ECO:0000256" key="4">
    <source>
        <dbReference type="PROSITE-ProRule" id="PRU00267"/>
    </source>
</evidence>
<protein>
    <recommendedName>
        <fullName evidence="6">HMG box domain-containing protein</fullName>
    </recommendedName>
</protein>
<organism evidence="7 8">
    <name type="scientific">Lepidopterella palustris CBS 459.81</name>
    <dbReference type="NCBI Taxonomy" id="1314670"/>
    <lineage>
        <taxon>Eukaryota</taxon>
        <taxon>Fungi</taxon>
        <taxon>Dikarya</taxon>
        <taxon>Ascomycota</taxon>
        <taxon>Pezizomycotina</taxon>
        <taxon>Dothideomycetes</taxon>
        <taxon>Pleosporomycetidae</taxon>
        <taxon>Mytilinidiales</taxon>
        <taxon>Argynnaceae</taxon>
        <taxon>Lepidopterella</taxon>
    </lineage>
</organism>
<dbReference type="Gene3D" id="1.10.30.10">
    <property type="entry name" value="High mobility group box domain"/>
    <property type="match status" value="1"/>
</dbReference>
<evidence type="ECO:0000256" key="2">
    <source>
        <dbReference type="ARBA" id="ARBA00023125"/>
    </source>
</evidence>
<keyword evidence="3" id="KW-0804">Transcription</keyword>
<dbReference type="CDD" id="cd01389">
    <property type="entry name" value="HMG-box_ROX1-like"/>
    <property type="match status" value="1"/>
</dbReference>
<feature type="region of interest" description="Disordered" evidence="5">
    <location>
        <begin position="426"/>
        <end position="449"/>
    </location>
</feature>
<evidence type="ECO:0000256" key="3">
    <source>
        <dbReference type="ARBA" id="ARBA00023163"/>
    </source>
</evidence>
<gene>
    <name evidence="7" type="ORF">K432DRAFT_328204</name>
</gene>
<keyword evidence="2 4" id="KW-0238">DNA-binding</keyword>
<name>A0A8E2JFC2_9PEZI</name>
<keyword evidence="1" id="KW-0805">Transcription regulation</keyword>
<dbReference type="GO" id="GO:0030154">
    <property type="term" value="P:cell differentiation"/>
    <property type="evidence" value="ECO:0007669"/>
    <property type="project" value="TreeGrafter"/>
</dbReference>
<dbReference type="PANTHER" id="PTHR10270">
    <property type="entry name" value="SOX TRANSCRIPTION FACTOR"/>
    <property type="match status" value="1"/>
</dbReference>
<dbReference type="FunFam" id="1.10.30.10:FF:000041">
    <property type="entry name" value="HMG box family protein"/>
    <property type="match status" value="1"/>
</dbReference>
<sequence>MTRKRTASLINIPVENKLKDGSPTNTRSSNSAPSTGSGEFSDHVCLCQPDPKIPRPRNAFILYRQHNQQAVVTLHPGLANPEISKIIGEQWQAESEDVKQEWKALAQQEKNRHQLQFPEYRYRPRRNGKPGALPENPTGQHTTTEKYRCPLCGGRSIRTPTSPFTTPQSTPLLPPPKHSPNSTPTNNYLPTMNNLSLESPQARRNQPGPSNLRDIQVPYSPADCPMYSPLTSDSKRRRYNYTGYLPPGSASRVDGQPPYSYTSHARRDSLPPIQKSPPNMASMPPPLTPRRASVDMSLKIPADVHDQSRSVEAMVMSVPYHVKIKVLGRITPPLKTPGPTSPVHNVRGAVIAIEGEDTAAVKELTRWLSKFLGKNKEYHTQVAEPPKVPDTEKKDVTFADYLELIKEWHGKSREMVDFITTPITSPTTNDVDDKEMKDDDKEMKDNNKADRLSPMKPVILLPTYQLRAADVYTSRIPIVDAYSPTDHWQWMATLWRGTVGPDLTVYIKDATPEELGREKLVDVSEEVRLLTARKPKGSWRLDDGALRRVGFEVDEWIRAVGMRKDGH</sequence>